<evidence type="ECO:0000313" key="1">
    <source>
        <dbReference type="EMBL" id="KAJ1350399.1"/>
    </source>
</evidence>
<comment type="caution">
    <text evidence="1">The sequence shown here is derived from an EMBL/GenBank/DDBJ whole genome shotgun (WGS) entry which is preliminary data.</text>
</comment>
<evidence type="ECO:0000313" key="2">
    <source>
        <dbReference type="Proteomes" id="UP001196413"/>
    </source>
</evidence>
<dbReference type="AlphaFoldDB" id="A0AAD5MTR0"/>
<protein>
    <submittedName>
        <fullName evidence="1">Uncharacterized protein</fullName>
    </submittedName>
</protein>
<reference evidence="1" key="1">
    <citation type="submission" date="2021-06" db="EMBL/GenBank/DDBJ databases">
        <title>Parelaphostrongylus tenuis whole genome reference sequence.</title>
        <authorList>
            <person name="Garwood T.J."/>
            <person name="Larsen P.A."/>
            <person name="Fountain-Jones N.M."/>
            <person name="Garbe J.R."/>
            <person name="Macchietto M.G."/>
            <person name="Kania S.A."/>
            <person name="Gerhold R.W."/>
            <person name="Richards J.E."/>
            <person name="Wolf T.M."/>
        </authorList>
    </citation>
    <scope>NUCLEOTIDE SEQUENCE</scope>
    <source>
        <strain evidence="1">MNPRO001-30</strain>
        <tissue evidence="1">Meninges</tissue>
    </source>
</reference>
<proteinExistence type="predicted"/>
<sequence length="72" mass="8824">MFESQHPEAKLHYDTYRHNLLREWLWKAKRLQEHKATSKQWNFERAFLAINCCSRNPDRRNHDHCPSINAFT</sequence>
<keyword evidence="2" id="KW-1185">Reference proteome</keyword>
<name>A0AAD5MTR0_PARTN</name>
<dbReference type="EMBL" id="JAHQIW010000854">
    <property type="protein sequence ID" value="KAJ1350399.1"/>
    <property type="molecule type" value="Genomic_DNA"/>
</dbReference>
<dbReference type="Proteomes" id="UP001196413">
    <property type="component" value="Unassembled WGS sequence"/>
</dbReference>
<accession>A0AAD5MTR0</accession>
<gene>
    <name evidence="1" type="ORF">KIN20_006181</name>
</gene>
<organism evidence="1 2">
    <name type="scientific">Parelaphostrongylus tenuis</name>
    <name type="common">Meningeal worm</name>
    <dbReference type="NCBI Taxonomy" id="148309"/>
    <lineage>
        <taxon>Eukaryota</taxon>
        <taxon>Metazoa</taxon>
        <taxon>Ecdysozoa</taxon>
        <taxon>Nematoda</taxon>
        <taxon>Chromadorea</taxon>
        <taxon>Rhabditida</taxon>
        <taxon>Rhabditina</taxon>
        <taxon>Rhabditomorpha</taxon>
        <taxon>Strongyloidea</taxon>
        <taxon>Metastrongylidae</taxon>
        <taxon>Parelaphostrongylus</taxon>
    </lineage>
</organism>